<gene>
    <name evidence="8" type="ORF">M2A_2233</name>
</gene>
<proteinExistence type="predicted"/>
<feature type="domain" description="HTH tetR-type" evidence="7">
    <location>
        <begin position="25"/>
        <end position="85"/>
    </location>
</feature>
<dbReference type="STRING" id="1333998.M2A_2233"/>
<dbReference type="SUPFAM" id="SSF48498">
    <property type="entry name" value="Tetracyclin repressor-like, C-terminal domain"/>
    <property type="match status" value="1"/>
</dbReference>
<dbReference type="Gene3D" id="1.10.10.60">
    <property type="entry name" value="Homeodomain-like"/>
    <property type="match status" value="1"/>
</dbReference>
<dbReference type="PANTHER" id="PTHR30055">
    <property type="entry name" value="HTH-TYPE TRANSCRIPTIONAL REGULATOR RUTR"/>
    <property type="match status" value="1"/>
</dbReference>
<name>A0A081BCG6_9HYPH</name>
<evidence type="ECO:0000256" key="1">
    <source>
        <dbReference type="ARBA" id="ARBA00022491"/>
    </source>
</evidence>
<dbReference type="InterPro" id="IPR050109">
    <property type="entry name" value="HTH-type_TetR-like_transc_reg"/>
</dbReference>
<dbReference type="SUPFAM" id="SSF46689">
    <property type="entry name" value="Homeodomain-like"/>
    <property type="match status" value="1"/>
</dbReference>
<accession>A0A081BCG6</accession>
<dbReference type="PANTHER" id="PTHR30055:SF175">
    <property type="entry name" value="HTH-TYPE TRANSCRIPTIONAL REPRESSOR KSTR2"/>
    <property type="match status" value="1"/>
</dbReference>
<dbReference type="InterPro" id="IPR009057">
    <property type="entry name" value="Homeodomain-like_sf"/>
</dbReference>
<evidence type="ECO:0000259" key="7">
    <source>
        <dbReference type="PROSITE" id="PS50977"/>
    </source>
</evidence>
<dbReference type="InterPro" id="IPR001647">
    <property type="entry name" value="HTH_TetR"/>
</dbReference>
<dbReference type="Pfam" id="PF00440">
    <property type="entry name" value="TetR_N"/>
    <property type="match status" value="1"/>
</dbReference>
<evidence type="ECO:0000256" key="4">
    <source>
        <dbReference type="ARBA" id="ARBA00023163"/>
    </source>
</evidence>
<organism evidence="8 9">
    <name type="scientific">Tepidicaulis marinus</name>
    <dbReference type="NCBI Taxonomy" id="1333998"/>
    <lineage>
        <taxon>Bacteria</taxon>
        <taxon>Pseudomonadati</taxon>
        <taxon>Pseudomonadota</taxon>
        <taxon>Alphaproteobacteria</taxon>
        <taxon>Hyphomicrobiales</taxon>
        <taxon>Parvibaculaceae</taxon>
        <taxon>Tepidicaulis</taxon>
    </lineage>
</organism>
<keyword evidence="4" id="KW-0804">Transcription</keyword>
<evidence type="ECO:0000313" key="8">
    <source>
        <dbReference type="EMBL" id="GAK45734.1"/>
    </source>
</evidence>
<comment type="caution">
    <text evidence="8">The sequence shown here is derived from an EMBL/GenBank/DDBJ whole genome shotgun (WGS) entry which is preliminary data.</text>
</comment>
<feature type="DNA-binding region" description="H-T-H motif" evidence="5">
    <location>
        <begin position="48"/>
        <end position="67"/>
    </location>
</feature>
<keyword evidence="2" id="KW-0805">Transcription regulation</keyword>
<evidence type="ECO:0000256" key="5">
    <source>
        <dbReference type="PROSITE-ProRule" id="PRU00335"/>
    </source>
</evidence>
<keyword evidence="3 5" id="KW-0238">DNA-binding</keyword>
<evidence type="ECO:0000256" key="2">
    <source>
        <dbReference type="ARBA" id="ARBA00023015"/>
    </source>
</evidence>
<dbReference type="GO" id="GO:0000976">
    <property type="term" value="F:transcription cis-regulatory region binding"/>
    <property type="evidence" value="ECO:0007669"/>
    <property type="project" value="TreeGrafter"/>
</dbReference>
<dbReference type="InterPro" id="IPR036271">
    <property type="entry name" value="Tet_transcr_reg_TetR-rel_C_sf"/>
</dbReference>
<evidence type="ECO:0000313" key="9">
    <source>
        <dbReference type="Proteomes" id="UP000028702"/>
    </source>
</evidence>
<dbReference type="PRINTS" id="PR00455">
    <property type="entry name" value="HTHTETR"/>
</dbReference>
<dbReference type="PROSITE" id="PS50977">
    <property type="entry name" value="HTH_TETR_2"/>
    <property type="match status" value="1"/>
</dbReference>
<evidence type="ECO:0000256" key="6">
    <source>
        <dbReference type="SAM" id="MobiDB-lite"/>
    </source>
</evidence>
<feature type="region of interest" description="Disordered" evidence="6">
    <location>
        <begin position="1"/>
        <end position="25"/>
    </location>
</feature>
<keyword evidence="1" id="KW-0678">Repressor</keyword>
<dbReference type="AlphaFoldDB" id="A0A081BCG6"/>
<dbReference type="GO" id="GO:0003700">
    <property type="term" value="F:DNA-binding transcription factor activity"/>
    <property type="evidence" value="ECO:0007669"/>
    <property type="project" value="TreeGrafter"/>
</dbReference>
<sequence>MDAQIKKRTKAGKGRPRVSAAAPSDDPRRDILAAAARLFRQHGIAGASVREIAQEAGLRKASLYYYFPSKQDIVHAMAEDVLVPALALQKRLSAAALSEAARLYLYLRRDVLQLCSAPYDCTWLIAQGDLGDEKMQAYWQEREKLLRWLAARVKSGIAKDEFLPLDVNTAAQALLAATEGASAWVDRANERKSVRQADELASLMLRGLLAPGKTVADVKAEAETTRISLES</sequence>
<reference evidence="8 9" key="1">
    <citation type="submission" date="2014-07" db="EMBL/GenBank/DDBJ databases">
        <title>Tepidicaulis marinum gen. nov., sp. nov., a novel marine bacterium denitrifying nitrate to nitrous oxide strictly under microaerobic conditions.</title>
        <authorList>
            <person name="Takeuchi M."/>
            <person name="Yamagishi T."/>
            <person name="Kamagata Y."/>
            <person name="Oshima K."/>
            <person name="Hattori M."/>
            <person name="Katayama T."/>
            <person name="Hanada S."/>
            <person name="Tamaki H."/>
            <person name="Marumo K."/>
            <person name="Maeda H."/>
            <person name="Nedachi M."/>
            <person name="Iwasaki W."/>
            <person name="Suwa Y."/>
            <person name="Sakata S."/>
        </authorList>
    </citation>
    <scope>NUCLEOTIDE SEQUENCE [LARGE SCALE GENOMIC DNA]</scope>
    <source>
        <strain evidence="8 9">MA2</strain>
    </source>
</reference>
<protein>
    <submittedName>
        <fullName evidence="8">TetR family transcriptional regulator</fullName>
    </submittedName>
</protein>
<dbReference type="Gene3D" id="1.10.357.10">
    <property type="entry name" value="Tetracycline Repressor, domain 2"/>
    <property type="match status" value="1"/>
</dbReference>
<feature type="compositionally biased region" description="Basic residues" evidence="6">
    <location>
        <begin position="1"/>
        <end position="16"/>
    </location>
</feature>
<dbReference type="EMBL" id="BBIO01000011">
    <property type="protein sequence ID" value="GAK45734.1"/>
    <property type="molecule type" value="Genomic_DNA"/>
</dbReference>
<evidence type="ECO:0000256" key="3">
    <source>
        <dbReference type="ARBA" id="ARBA00023125"/>
    </source>
</evidence>
<keyword evidence="9" id="KW-1185">Reference proteome</keyword>
<dbReference type="RefSeq" id="WP_052379414.1">
    <property type="nucleotide sequence ID" value="NZ_BBIO01000011.1"/>
</dbReference>
<dbReference type="Proteomes" id="UP000028702">
    <property type="component" value="Unassembled WGS sequence"/>
</dbReference>
<dbReference type="eggNOG" id="COG1309">
    <property type="taxonomic scope" value="Bacteria"/>
</dbReference>